<evidence type="ECO:0000256" key="1">
    <source>
        <dbReference type="SAM" id="MobiDB-lite"/>
    </source>
</evidence>
<name>A0ABR1DQY7_NECAM</name>
<sequence length="171" mass="19596">MTVGKYFGACGEEEITVNVRYLCIEGVKDKRKSREKEKEEEKKKEEEEEEKKEEEEKEEGGGGGRKTRRTEEKEKEEKNEEEWSTRDMSYCTCDEDSVILLGDIRLPSTGTEPSVVHRREKNAKQNRQQAHEDDDYMFDAVEPLPPPPPAPPPTPTPTPTPPPPPPREGRT</sequence>
<gene>
    <name evidence="2" type="primary">Necator_chrIV.g16653</name>
    <name evidence="2" type="ORF">RB195_003356</name>
</gene>
<evidence type="ECO:0000313" key="3">
    <source>
        <dbReference type="Proteomes" id="UP001303046"/>
    </source>
</evidence>
<dbReference type="EMBL" id="JAVFWL010000004">
    <property type="protein sequence ID" value="KAK6751886.1"/>
    <property type="molecule type" value="Genomic_DNA"/>
</dbReference>
<reference evidence="2 3" key="1">
    <citation type="submission" date="2023-08" db="EMBL/GenBank/DDBJ databases">
        <title>A Necator americanus chromosomal reference genome.</title>
        <authorList>
            <person name="Ilik V."/>
            <person name="Petrzelkova K.J."/>
            <person name="Pardy F."/>
            <person name="Fuh T."/>
            <person name="Niatou-Singa F.S."/>
            <person name="Gouil Q."/>
            <person name="Baker L."/>
            <person name="Ritchie M.E."/>
            <person name="Jex A.R."/>
            <person name="Gazzola D."/>
            <person name="Li H."/>
            <person name="Toshio Fujiwara R."/>
            <person name="Zhan B."/>
            <person name="Aroian R.V."/>
            <person name="Pafco B."/>
            <person name="Schwarz E.M."/>
        </authorList>
    </citation>
    <scope>NUCLEOTIDE SEQUENCE [LARGE SCALE GENOMIC DNA]</scope>
    <source>
        <strain evidence="2 3">Aroian</strain>
        <tissue evidence="2">Whole animal</tissue>
    </source>
</reference>
<feature type="compositionally biased region" description="Pro residues" evidence="1">
    <location>
        <begin position="143"/>
        <end position="171"/>
    </location>
</feature>
<keyword evidence="3" id="KW-1185">Reference proteome</keyword>
<feature type="compositionally biased region" description="Basic and acidic residues" evidence="1">
    <location>
        <begin position="29"/>
        <end position="45"/>
    </location>
</feature>
<evidence type="ECO:0000313" key="2">
    <source>
        <dbReference type="EMBL" id="KAK6751886.1"/>
    </source>
</evidence>
<feature type="compositionally biased region" description="Basic and acidic residues" evidence="1">
    <location>
        <begin position="69"/>
        <end position="85"/>
    </location>
</feature>
<feature type="region of interest" description="Disordered" evidence="1">
    <location>
        <begin position="29"/>
        <end position="171"/>
    </location>
</feature>
<proteinExistence type="predicted"/>
<dbReference type="Proteomes" id="UP001303046">
    <property type="component" value="Unassembled WGS sequence"/>
</dbReference>
<comment type="caution">
    <text evidence="2">The sequence shown here is derived from an EMBL/GenBank/DDBJ whole genome shotgun (WGS) entry which is preliminary data.</text>
</comment>
<organism evidence="2 3">
    <name type="scientific">Necator americanus</name>
    <name type="common">Human hookworm</name>
    <dbReference type="NCBI Taxonomy" id="51031"/>
    <lineage>
        <taxon>Eukaryota</taxon>
        <taxon>Metazoa</taxon>
        <taxon>Ecdysozoa</taxon>
        <taxon>Nematoda</taxon>
        <taxon>Chromadorea</taxon>
        <taxon>Rhabditida</taxon>
        <taxon>Rhabditina</taxon>
        <taxon>Rhabditomorpha</taxon>
        <taxon>Strongyloidea</taxon>
        <taxon>Ancylostomatidae</taxon>
        <taxon>Bunostominae</taxon>
        <taxon>Necator</taxon>
    </lineage>
</organism>
<protein>
    <submittedName>
        <fullName evidence="2">Uncharacterized protein</fullName>
    </submittedName>
</protein>
<feature type="compositionally biased region" description="Acidic residues" evidence="1">
    <location>
        <begin position="46"/>
        <end position="58"/>
    </location>
</feature>
<accession>A0ABR1DQY7</accession>